<organism evidence="5">
    <name type="scientific">Populus alba</name>
    <name type="common">White poplar</name>
    <dbReference type="NCBI Taxonomy" id="43335"/>
    <lineage>
        <taxon>Eukaryota</taxon>
        <taxon>Viridiplantae</taxon>
        <taxon>Streptophyta</taxon>
        <taxon>Embryophyta</taxon>
        <taxon>Tracheophyta</taxon>
        <taxon>Spermatophyta</taxon>
        <taxon>Magnoliopsida</taxon>
        <taxon>eudicotyledons</taxon>
        <taxon>Gunneridae</taxon>
        <taxon>Pentapetalae</taxon>
        <taxon>rosids</taxon>
        <taxon>fabids</taxon>
        <taxon>Malpighiales</taxon>
        <taxon>Salicaceae</taxon>
        <taxon>Saliceae</taxon>
        <taxon>Populus</taxon>
    </lineage>
</organism>
<evidence type="ECO:0000256" key="1">
    <source>
        <dbReference type="PROSITE-ProRule" id="PRU00288"/>
    </source>
</evidence>
<keyword evidence="1" id="KW-0862">Zinc</keyword>
<evidence type="ECO:0000256" key="3">
    <source>
        <dbReference type="SAM" id="Phobius"/>
    </source>
</evidence>
<feature type="region of interest" description="Disordered" evidence="2">
    <location>
        <begin position="753"/>
        <end position="772"/>
    </location>
</feature>
<keyword evidence="3" id="KW-0472">Membrane</keyword>
<dbReference type="InterPro" id="IPR044820">
    <property type="entry name" value="AGD14-like"/>
</dbReference>
<dbReference type="AlphaFoldDB" id="A0A4U5QK33"/>
<feature type="domain" description="Arf-GAP" evidence="4">
    <location>
        <begin position="12"/>
        <end position="154"/>
    </location>
</feature>
<dbReference type="InterPro" id="IPR001164">
    <property type="entry name" value="ArfGAP_dom"/>
</dbReference>
<dbReference type="InterPro" id="IPR037278">
    <property type="entry name" value="ARFGAP/RecO"/>
</dbReference>
<dbReference type="GO" id="GO:0005096">
    <property type="term" value="F:GTPase activator activity"/>
    <property type="evidence" value="ECO:0007669"/>
    <property type="project" value="InterPro"/>
</dbReference>
<reference evidence="5" key="1">
    <citation type="submission" date="2018-10" db="EMBL/GenBank/DDBJ databases">
        <title>Population genomic analysis revealed the cold adaptation of white poplar.</title>
        <authorList>
            <person name="Liu Y.-J."/>
        </authorList>
    </citation>
    <scope>NUCLEOTIDE SEQUENCE [LARGE SCALE GENOMIC DNA]</scope>
    <source>
        <strain evidence="5">PAL-ZL1</strain>
    </source>
</reference>
<dbReference type="GO" id="GO:0008270">
    <property type="term" value="F:zinc ion binding"/>
    <property type="evidence" value="ECO:0007669"/>
    <property type="project" value="UniProtKB-KW"/>
</dbReference>
<accession>A0A4U5QK33</accession>
<feature type="compositionally biased region" description="Polar residues" evidence="2">
    <location>
        <begin position="668"/>
        <end position="681"/>
    </location>
</feature>
<feature type="region of interest" description="Disordered" evidence="2">
    <location>
        <begin position="348"/>
        <end position="387"/>
    </location>
</feature>
<dbReference type="PROSITE" id="PS50115">
    <property type="entry name" value="ARFGAP"/>
    <property type="match status" value="1"/>
</dbReference>
<feature type="compositionally biased region" description="Basic and acidic residues" evidence="2">
    <location>
        <begin position="201"/>
        <end position="231"/>
    </location>
</feature>
<feature type="compositionally biased region" description="Pro residues" evidence="2">
    <location>
        <begin position="692"/>
        <end position="702"/>
    </location>
</feature>
<dbReference type="EMBL" id="RCHU01000289">
    <property type="protein sequence ID" value="TKS09015.1"/>
    <property type="molecule type" value="Genomic_DNA"/>
</dbReference>
<feature type="compositionally biased region" description="Basic and acidic residues" evidence="2">
    <location>
        <begin position="183"/>
        <end position="194"/>
    </location>
</feature>
<comment type="caution">
    <text evidence="5">The sequence shown here is derived from an EMBL/GenBank/DDBJ whole genome shotgun (WGS) entry which is preliminary data.</text>
</comment>
<feature type="compositionally biased region" description="Polar residues" evidence="2">
    <location>
        <begin position="374"/>
        <end position="385"/>
    </location>
</feature>
<evidence type="ECO:0000313" key="5">
    <source>
        <dbReference type="EMBL" id="TKS09015.1"/>
    </source>
</evidence>
<dbReference type="SUPFAM" id="SSF57863">
    <property type="entry name" value="ArfGap/RecO-like zinc finger"/>
    <property type="match status" value="1"/>
</dbReference>
<dbReference type="PRINTS" id="PR00405">
    <property type="entry name" value="REVINTRACTNG"/>
</dbReference>
<feature type="region of interest" description="Disordered" evidence="2">
    <location>
        <begin position="307"/>
        <end position="336"/>
    </location>
</feature>
<feature type="compositionally biased region" description="Low complexity" evidence="2">
    <location>
        <begin position="321"/>
        <end position="332"/>
    </location>
</feature>
<feature type="transmembrane region" description="Helical" evidence="3">
    <location>
        <begin position="105"/>
        <end position="127"/>
    </location>
</feature>
<gene>
    <name evidence="5" type="ORF">D5086_0000097930</name>
</gene>
<keyword evidence="3" id="KW-0812">Transmembrane</keyword>
<evidence type="ECO:0000256" key="2">
    <source>
        <dbReference type="SAM" id="MobiDB-lite"/>
    </source>
</evidence>
<feature type="compositionally biased region" description="Low complexity" evidence="2">
    <location>
        <begin position="356"/>
        <end position="373"/>
    </location>
</feature>
<evidence type="ECO:0000259" key="4">
    <source>
        <dbReference type="PROSITE" id="PS50115"/>
    </source>
</evidence>
<dbReference type="SMART" id="SM00105">
    <property type="entry name" value="ArfGap"/>
    <property type="match status" value="1"/>
</dbReference>
<dbReference type="PANTHER" id="PTHR46085">
    <property type="entry name" value="ARFGAP/RECO-RELATED"/>
    <property type="match status" value="1"/>
</dbReference>
<keyword evidence="1" id="KW-0479">Metal-binding</keyword>
<dbReference type="PANTHER" id="PTHR46085:SF3">
    <property type="entry name" value="ARF GTPASE ACTIVATING PROTEIN"/>
    <property type="match status" value="1"/>
</dbReference>
<dbReference type="STRING" id="43335.A0A4U5QK33"/>
<feature type="compositionally biased region" description="Basic and acidic residues" evidence="2">
    <location>
        <begin position="238"/>
        <end position="278"/>
    </location>
</feature>
<dbReference type="CDD" id="cd08838">
    <property type="entry name" value="ArfGap_AGFG"/>
    <property type="match status" value="1"/>
</dbReference>
<feature type="region of interest" description="Disordered" evidence="2">
    <location>
        <begin position="171"/>
        <end position="286"/>
    </location>
</feature>
<protein>
    <submittedName>
        <fullName evidence="5">Putative ADP-ribosylation factor GTPase-activating protein AGD14</fullName>
    </submittedName>
</protein>
<feature type="region of interest" description="Disordered" evidence="2">
    <location>
        <begin position="666"/>
        <end position="707"/>
    </location>
</feature>
<dbReference type="Gene3D" id="1.10.220.150">
    <property type="entry name" value="Arf GTPase activating protein"/>
    <property type="match status" value="1"/>
</dbReference>
<dbReference type="InterPro" id="IPR038508">
    <property type="entry name" value="ArfGAP_dom_sf"/>
</dbReference>
<keyword evidence="1" id="KW-0863">Zinc-finger</keyword>
<sequence>MANRLKEDEKNERIIRGLLKHTENRRCINCNSLGPQYVCTNFWTFVCTTCSGIHREFTHRVKSVSMAKFTSQEVAALQEGGNKRARDIYFKEWDSQRQSAPDSRLYLLIFVSHILKIIAVLICSFAASNVERLRDFIKHVYVDRRYTGERNYGKPPSMKMDNKEDFSENRKIDAYQGGSRSPPYEDTHEHRYNERSSPGGRSDDKYSRYSYDERRSPGYDQESRQYNDYKRSPARPEMINDWRREDRFGNGRKVEDRRISDGDPKLEGRSPERPKEDTSSPPMVRPVREILGDNVVPLRISEPPKSVVSRPVDVSAPTQRTASSSSLGSATGNPTEVKVENTVSLIDFDADPEPPAAASIPQAQQATIPQSIAHSPSATNDNNWASFDFAPENKASQVPKANPLESVLSQLSVPVPGPGHILGLHSGAGAPATAAVGNPTNASLFASAGNTSMLPFNSVAPAATPVNNLSILHAGGVSATAPGLAPAMPVNGGNSFTSVTEAGQWPSVQHQQPSLFPVSTGHSTTQQFTPPLTSGNQIWNVSPASNVQVSLTTPYAGTPPIVLNPSSGVMSAGLSQPSAVEVKPTGRRELPVDLFAATYSPYPAAIPGWPSGPARGMGFTAQYNSVPASIPTFLQPPKSANPFDLSEPVQAQHFPSMTPLHAALPNMPHSSGLQHASSLGTPSPVWMSPQSSPYPPALPSQAPPYSSSIHPRAYVAQQAPSSMPFAGHQVGGGFGGDGAAFGAVNMDQQVAGRFSAPPAPQPFSSVGGNPFG</sequence>
<dbReference type="Pfam" id="PF01412">
    <property type="entry name" value="ArfGap"/>
    <property type="match status" value="1"/>
</dbReference>
<keyword evidence="3" id="KW-1133">Transmembrane helix</keyword>
<name>A0A4U5QK33_POPAL</name>
<proteinExistence type="predicted"/>